<keyword evidence="3" id="KW-1185">Reference proteome</keyword>
<gene>
    <name evidence="2" type="ORF">CSC78_06930</name>
</gene>
<dbReference type="Pfam" id="PF04304">
    <property type="entry name" value="DUF454"/>
    <property type="match status" value="1"/>
</dbReference>
<feature type="transmembrane region" description="Helical" evidence="1">
    <location>
        <begin position="133"/>
        <end position="151"/>
    </location>
</feature>
<dbReference type="PANTHER" id="PTHR35813:SF1">
    <property type="entry name" value="INNER MEMBRANE PROTEIN YBAN"/>
    <property type="match status" value="1"/>
</dbReference>
<dbReference type="InterPro" id="IPR007401">
    <property type="entry name" value="DUF454"/>
</dbReference>
<dbReference type="PANTHER" id="PTHR35813">
    <property type="entry name" value="INNER MEMBRANE PROTEIN YBAN"/>
    <property type="match status" value="1"/>
</dbReference>
<protein>
    <recommendedName>
        <fullName evidence="4">DUF454 domain-containing protein</fullName>
    </recommendedName>
</protein>
<evidence type="ECO:0000313" key="2">
    <source>
        <dbReference type="EMBL" id="KAF1726009.1"/>
    </source>
</evidence>
<feature type="transmembrane region" description="Helical" evidence="1">
    <location>
        <begin position="108"/>
        <end position="127"/>
    </location>
</feature>
<feature type="transmembrane region" description="Helical" evidence="1">
    <location>
        <begin position="38"/>
        <end position="71"/>
    </location>
</feature>
<name>A0ABQ6ZIW2_9GAMM</name>
<keyword evidence="1" id="KW-0472">Membrane</keyword>
<proteinExistence type="predicted"/>
<organism evidence="2 3">
    <name type="scientific">Pseudoxanthomonas japonensis</name>
    <dbReference type="NCBI Taxonomy" id="69284"/>
    <lineage>
        <taxon>Bacteria</taxon>
        <taxon>Pseudomonadati</taxon>
        <taxon>Pseudomonadota</taxon>
        <taxon>Gammaproteobacteria</taxon>
        <taxon>Lysobacterales</taxon>
        <taxon>Lysobacteraceae</taxon>
        <taxon>Pseudoxanthomonas</taxon>
    </lineage>
</organism>
<sequence>MVFAPSVADLGYKVDVHQPSPPPPRDLPDAHPVRFRWAWWLLAYASLGMGIVGVFVPGLPTTVFILVAAYAASRGSERLHRYLVTHPRFGPMIHDWHLHRAVSRRAKWAATWTMLASAAILVALMLWTASHRWWMVALPIACMAVVAAWLWRRPEPPRAG</sequence>
<dbReference type="Proteomes" id="UP000781710">
    <property type="component" value="Unassembled WGS sequence"/>
</dbReference>
<evidence type="ECO:0008006" key="4">
    <source>
        <dbReference type="Google" id="ProtNLM"/>
    </source>
</evidence>
<evidence type="ECO:0000313" key="3">
    <source>
        <dbReference type="Proteomes" id="UP000781710"/>
    </source>
</evidence>
<accession>A0ABQ6ZIW2</accession>
<reference evidence="2 3" key="1">
    <citation type="submission" date="2017-10" db="EMBL/GenBank/DDBJ databases">
        <title>Whole genome sequencing of members of genus Pseudoxanthomonas.</title>
        <authorList>
            <person name="Kumar S."/>
            <person name="Bansal K."/>
            <person name="Kaur A."/>
            <person name="Patil P."/>
            <person name="Sharma S."/>
            <person name="Patil P.B."/>
        </authorList>
    </citation>
    <scope>NUCLEOTIDE SEQUENCE [LARGE SCALE GENOMIC DNA]</scope>
    <source>
        <strain evidence="2 3">DSM 17109</strain>
    </source>
</reference>
<keyword evidence="1" id="KW-1133">Transmembrane helix</keyword>
<evidence type="ECO:0000256" key="1">
    <source>
        <dbReference type="SAM" id="Phobius"/>
    </source>
</evidence>
<keyword evidence="1" id="KW-0812">Transmembrane</keyword>
<comment type="caution">
    <text evidence="2">The sequence shown here is derived from an EMBL/GenBank/DDBJ whole genome shotgun (WGS) entry which is preliminary data.</text>
</comment>
<dbReference type="EMBL" id="PDWW01000006">
    <property type="protein sequence ID" value="KAF1726009.1"/>
    <property type="molecule type" value="Genomic_DNA"/>
</dbReference>